<dbReference type="InterPro" id="IPR035906">
    <property type="entry name" value="MetI-like_sf"/>
</dbReference>
<dbReference type="RefSeq" id="WP_087203280.1">
    <property type="nucleotide sequence ID" value="NZ_CP173660.1"/>
</dbReference>
<evidence type="ECO:0000259" key="8">
    <source>
        <dbReference type="PROSITE" id="PS50928"/>
    </source>
</evidence>
<protein>
    <submittedName>
        <fullName evidence="9">ABC transporter permease</fullName>
    </submittedName>
</protein>
<dbReference type="Gene3D" id="1.10.3720.10">
    <property type="entry name" value="MetI-like"/>
    <property type="match status" value="1"/>
</dbReference>
<evidence type="ECO:0000313" key="9">
    <source>
        <dbReference type="EMBL" id="MBY0758144.1"/>
    </source>
</evidence>
<comment type="caution">
    <text evidence="9">The sequence shown here is derived from an EMBL/GenBank/DDBJ whole genome shotgun (WGS) entry which is preliminary data.</text>
</comment>
<name>A0ABS7L4Z9_9FIRM</name>
<evidence type="ECO:0000256" key="2">
    <source>
        <dbReference type="ARBA" id="ARBA00022448"/>
    </source>
</evidence>
<keyword evidence="10" id="KW-1185">Reference proteome</keyword>
<keyword evidence="6 7" id="KW-0472">Membrane</keyword>
<feature type="transmembrane region" description="Helical" evidence="7">
    <location>
        <begin position="287"/>
        <end position="311"/>
    </location>
</feature>
<dbReference type="Pfam" id="PF00528">
    <property type="entry name" value="BPD_transp_1"/>
    <property type="match status" value="1"/>
</dbReference>
<feature type="transmembrane region" description="Helical" evidence="7">
    <location>
        <begin position="323"/>
        <end position="341"/>
    </location>
</feature>
<evidence type="ECO:0000313" key="10">
    <source>
        <dbReference type="Proteomes" id="UP000779049"/>
    </source>
</evidence>
<dbReference type="PROSITE" id="PS50928">
    <property type="entry name" value="ABC_TM1"/>
    <property type="match status" value="1"/>
</dbReference>
<proteinExistence type="inferred from homology"/>
<evidence type="ECO:0000256" key="4">
    <source>
        <dbReference type="ARBA" id="ARBA00022692"/>
    </source>
</evidence>
<organism evidence="9 10">
    <name type="scientific">Sellimonas caecigallum</name>
    <dbReference type="NCBI Taxonomy" id="2592333"/>
    <lineage>
        <taxon>Bacteria</taxon>
        <taxon>Bacillati</taxon>
        <taxon>Bacillota</taxon>
        <taxon>Clostridia</taxon>
        <taxon>Lachnospirales</taxon>
        <taxon>Lachnospiraceae</taxon>
        <taxon>Sellimonas</taxon>
    </lineage>
</organism>
<dbReference type="CDD" id="cd06261">
    <property type="entry name" value="TM_PBP2"/>
    <property type="match status" value="1"/>
</dbReference>
<evidence type="ECO:0000256" key="6">
    <source>
        <dbReference type="ARBA" id="ARBA00023136"/>
    </source>
</evidence>
<feature type="transmembrane region" description="Helical" evidence="7">
    <location>
        <begin position="164"/>
        <end position="190"/>
    </location>
</feature>
<evidence type="ECO:0000256" key="3">
    <source>
        <dbReference type="ARBA" id="ARBA00022475"/>
    </source>
</evidence>
<keyword evidence="5 7" id="KW-1133">Transmembrane helix</keyword>
<keyword evidence="2 7" id="KW-0813">Transport</keyword>
<feature type="transmembrane region" description="Helical" evidence="7">
    <location>
        <begin position="40"/>
        <end position="63"/>
    </location>
</feature>
<comment type="subcellular location">
    <subcellularLocation>
        <location evidence="1 7">Cell membrane</location>
        <topology evidence="1 7">Multi-pass membrane protein</topology>
    </subcellularLocation>
</comment>
<gene>
    <name evidence="9" type="ORF">FLB61_03350</name>
</gene>
<feature type="domain" description="ABC transmembrane type-1" evidence="8">
    <location>
        <begin position="161"/>
        <end position="345"/>
    </location>
</feature>
<feature type="transmembrane region" description="Helical" evidence="7">
    <location>
        <begin position="210"/>
        <end position="238"/>
    </location>
</feature>
<dbReference type="PANTHER" id="PTHR30151:SF0">
    <property type="entry name" value="ABC TRANSPORTER PERMEASE PROTEIN MJ0413-RELATED"/>
    <property type="match status" value="1"/>
</dbReference>
<evidence type="ECO:0000256" key="5">
    <source>
        <dbReference type="ARBA" id="ARBA00022989"/>
    </source>
</evidence>
<keyword evidence="4 7" id="KW-0812">Transmembrane</keyword>
<feature type="transmembrane region" description="Helical" evidence="7">
    <location>
        <begin position="108"/>
        <end position="128"/>
    </location>
</feature>
<dbReference type="Proteomes" id="UP000779049">
    <property type="component" value="Unassembled WGS sequence"/>
</dbReference>
<dbReference type="SUPFAM" id="SSF161098">
    <property type="entry name" value="MetI-like"/>
    <property type="match status" value="1"/>
</dbReference>
<keyword evidence="3" id="KW-1003">Cell membrane</keyword>
<sequence>MGINKDSNKKKSAGTTNLAQLTRQQLRDLETKEKTVGQKVLDGIIMVFPVVCGIIAILEYLIVPNGSSNDNPNTYLGALIVFLCAYICYGLIALINKLRGSKLVLEKFRYRAPLFSALFLLLAGYDYLTLKTGIFTQPFVPCMNAILNIAWIDRAYLIESTLHTLRLLFLGYFIGVFLGLITGITCGYSRKVRYWIDPIIKFLGPIPTSTWIPIIMVIATSLFGGAVFIIALGSWFAVTVASMTGISNVDKDFFEAARTLGAKERQLVFRVAIPHAMPSILQGCTQAMSSACTAIMIAEMMGVKAGLGWYMTWAKSWSSYDKMFAALFVICIIFTVVTKILDLIKRRVLRWQNGVVK</sequence>
<reference evidence="9 10" key="1">
    <citation type="journal article" date="2020" name="New Microbes New Infect">
        <title>Sellimonas caecigallum sp. nov., description and genome sequence of a new member of the Sellimonas genus isolated from the cecum of feral chicken.</title>
        <authorList>
            <person name="Wongkuna S."/>
            <person name="Ghimire S."/>
            <person name="Antony L."/>
            <person name="Chankhamhaengdecha S."/>
            <person name="Janvilisri T."/>
            <person name="Scaria J."/>
        </authorList>
    </citation>
    <scope>NUCLEOTIDE SEQUENCE [LARGE SCALE GENOMIC DNA]</scope>
    <source>
        <strain evidence="9 10">SW451</strain>
    </source>
</reference>
<feature type="transmembrane region" description="Helical" evidence="7">
    <location>
        <begin position="134"/>
        <end position="152"/>
    </location>
</feature>
<dbReference type="InterPro" id="IPR000515">
    <property type="entry name" value="MetI-like"/>
</dbReference>
<dbReference type="PANTHER" id="PTHR30151">
    <property type="entry name" value="ALKANE SULFONATE ABC TRANSPORTER-RELATED, MEMBRANE SUBUNIT"/>
    <property type="match status" value="1"/>
</dbReference>
<accession>A0ABS7L4Z9</accession>
<dbReference type="EMBL" id="VIRV01000002">
    <property type="protein sequence ID" value="MBY0758144.1"/>
    <property type="molecule type" value="Genomic_DNA"/>
</dbReference>
<evidence type="ECO:0000256" key="1">
    <source>
        <dbReference type="ARBA" id="ARBA00004651"/>
    </source>
</evidence>
<evidence type="ECO:0000256" key="7">
    <source>
        <dbReference type="RuleBase" id="RU363032"/>
    </source>
</evidence>
<feature type="transmembrane region" description="Helical" evidence="7">
    <location>
        <begin position="75"/>
        <end position="96"/>
    </location>
</feature>
<comment type="similarity">
    <text evidence="7">Belongs to the binding-protein-dependent transport system permease family.</text>
</comment>